<keyword evidence="10 12" id="KW-0472">Membrane</keyword>
<comment type="subcellular location">
    <subcellularLocation>
        <location evidence="1 12">Cell outer membrane</location>
        <topology evidence="1 12">Multi-pass membrane protein</topology>
    </subcellularLocation>
</comment>
<dbReference type="PROSITE" id="PS52016">
    <property type="entry name" value="TONB_DEPENDENT_REC_3"/>
    <property type="match status" value="1"/>
</dbReference>
<dbReference type="EMBL" id="JBEVCJ010000010">
    <property type="protein sequence ID" value="MET1255437.1"/>
    <property type="molecule type" value="Genomic_DNA"/>
</dbReference>
<proteinExistence type="inferred from homology"/>
<keyword evidence="17" id="KW-0675">Receptor</keyword>
<evidence type="ECO:0000256" key="10">
    <source>
        <dbReference type="ARBA" id="ARBA00023136"/>
    </source>
</evidence>
<keyword evidence="3 12" id="KW-1134">Transmembrane beta strand</keyword>
<feature type="domain" description="TonB-dependent receptor-like beta-barrel" evidence="15">
    <location>
        <begin position="267"/>
        <end position="732"/>
    </location>
</feature>
<protein>
    <submittedName>
        <fullName evidence="17">TonB-dependent receptor</fullName>
    </submittedName>
</protein>
<keyword evidence="7" id="KW-0408">Iron</keyword>
<dbReference type="InterPro" id="IPR012910">
    <property type="entry name" value="Plug_dom"/>
</dbReference>
<evidence type="ECO:0000259" key="16">
    <source>
        <dbReference type="Pfam" id="PF07715"/>
    </source>
</evidence>
<keyword evidence="4" id="KW-0410">Iron transport</keyword>
<dbReference type="Pfam" id="PF07715">
    <property type="entry name" value="Plug"/>
    <property type="match status" value="1"/>
</dbReference>
<evidence type="ECO:0000259" key="15">
    <source>
        <dbReference type="Pfam" id="PF00593"/>
    </source>
</evidence>
<name>A0ABV2BU37_9GAMM</name>
<dbReference type="Gene3D" id="2.40.170.20">
    <property type="entry name" value="TonB-dependent receptor, beta-barrel domain"/>
    <property type="match status" value="1"/>
</dbReference>
<dbReference type="Proteomes" id="UP001548189">
    <property type="component" value="Unassembled WGS sequence"/>
</dbReference>
<keyword evidence="8" id="KW-0406">Ion transport</keyword>
<evidence type="ECO:0000256" key="14">
    <source>
        <dbReference type="SAM" id="SignalP"/>
    </source>
</evidence>
<sequence>MPAVSKYNYLSLLVCLYFTLLTTNALSQSTTISPAIVNLQTTAINQSAIINQAISANQSIRQTSTLDAATSSKLLVESSSLINDNEKFNHDDPVLVITSTKEEKLKSELPEAIHVIDKLEIEEVSPTHPAEILNRIPGVHINNLGGEGHMSSIRQPLTTAGVYLFLEDGIPTRPTGFFNHNGLYEINLPQSSRIEVIKGTGSALYGSDSIGGIINAITTPAPDNLQASVHLENGSNEWQRGLLSIGNAIADNLQFRADINLTDNEGFRDESAYQRQSTTLRFDTNLINKWQFKTIFAYSKIEQSGVSTLEQTDYKNHPEKNLYHGDIGFRDVEAIRLSSEINYHQNDKTLWTVTPYFRDNQMTMMPSWMISYDPNIRQYDFQSYGGMLKARHFFSSDFTLIAGIDAETTPSTYQESAITLLHQTEMLTDYQFTEEQFYHFKATQDLISAYLHTEWKISPDWLINIGARYDYFSVDYNDRLDHQAINSAHIRPESQKLDFNQLSPKFGLVYWIDEDQQLYFNHRYAFVAPSVGSLFRPGSSLASTELQPVIAKNIELGYRSHLAEEWQLELAIYQLNKKDDIINFIDGTDRKVTNAGETSHKGIELGLQGSLSDSFLFSIGWTRTWQKYEEYNYIYQCYSPQCGRQIPGPPIKENRNFSGYYIGKAPETLANINLQYYPSFWQGFRFSLEMEQVGKYFTDETNTQKYPGHEIYHFRSSFEVNENLKVLFRIMNFTDKSYSTYTSNQVGDSDIAYRPGNPRSFYLGLKYHHE</sequence>
<dbReference type="InterPro" id="IPR037066">
    <property type="entry name" value="Plug_dom_sf"/>
</dbReference>
<keyword evidence="9 13" id="KW-0798">TonB box</keyword>
<evidence type="ECO:0000256" key="11">
    <source>
        <dbReference type="ARBA" id="ARBA00023237"/>
    </source>
</evidence>
<evidence type="ECO:0000256" key="4">
    <source>
        <dbReference type="ARBA" id="ARBA00022496"/>
    </source>
</evidence>
<evidence type="ECO:0000256" key="3">
    <source>
        <dbReference type="ARBA" id="ARBA00022452"/>
    </source>
</evidence>
<feature type="domain" description="TonB-dependent receptor plug" evidence="16">
    <location>
        <begin position="106"/>
        <end position="213"/>
    </location>
</feature>
<evidence type="ECO:0000256" key="6">
    <source>
        <dbReference type="ARBA" id="ARBA00022729"/>
    </source>
</evidence>
<feature type="signal peptide" evidence="14">
    <location>
        <begin position="1"/>
        <end position="27"/>
    </location>
</feature>
<keyword evidence="2 12" id="KW-0813">Transport</keyword>
<feature type="chain" id="PRO_5047143593" evidence="14">
    <location>
        <begin position="28"/>
        <end position="770"/>
    </location>
</feature>
<evidence type="ECO:0000256" key="1">
    <source>
        <dbReference type="ARBA" id="ARBA00004571"/>
    </source>
</evidence>
<evidence type="ECO:0000256" key="2">
    <source>
        <dbReference type="ARBA" id="ARBA00022448"/>
    </source>
</evidence>
<dbReference type="Pfam" id="PF00593">
    <property type="entry name" value="TonB_dep_Rec_b-barrel"/>
    <property type="match status" value="1"/>
</dbReference>
<comment type="similarity">
    <text evidence="12 13">Belongs to the TonB-dependent receptor family.</text>
</comment>
<dbReference type="InterPro" id="IPR000531">
    <property type="entry name" value="Beta-barrel_TonB"/>
</dbReference>
<evidence type="ECO:0000256" key="12">
    <source>
        <dbReference type="PROSITE-ProRule" id="PRU01360"/>
    </source>
</evidence>
<comment type="caution">
    <text evidence="17">The sequence shown here is derived from an EMBL/GenBank/DDBJ whole genome shotgun (WGS) entry which is preliminary data.</text>
</comment>
<dbReference type="Gene3D" id="2.170.130.10">
    <property type="entry name" value="TonB-dependent receptor, plug domain"/>
    <property type="match status" value="1"/>
</dbReference>
<accession>A0ABV2BU37</accession>
<gene>
    <name evidence="17" type="ORF">ABVT43_09895</name>
</gene>
<dbReference type="RefSeq" id="WP_353896023.1">
    <property type="nucleotide sequence ID" value="NZ_JBEVCJ010000010.1"/>
</dbReference>
<evidence type="ECO:0000256" key="5">
    <source>
        <dbReference type="ARBA" id="ARBA00022692"/>
    </source>
</evidence>
<dbReference type="PANTHER" id="PTHR32552">
    <property type="entry name" value="FERRICHROME IRON RECEPTOR-RELATED"/>
    <property type="match status" value="1"/>
</dbReference>
<dbReference type="SUPFAM" id="SSF56935">
    <property type="entry name" value="Porins"/>
    <property type="match status" value="1"/>
</dbReference>
<keyword evidence="5 12" id="KW-0812">Transmembrane</keyword>
<evidence type="ECO:0000256" key="7">
    <source>
        <dbReference type="ARBA" id="ARBA00023004"/>
    </source>
</evidence>
<evidence type="ECO:0000313" key="17">
    <source>
        <dbReference type="EMBL" id="MET1255437.1"/>
    </source>
</evidence>
<evidence type="ECO:0000256" key="8">
    <source>
        <dbReference type="ARBA" id="ARBA00023065"/>
    </source>
</evidence>
<organism evidence="17 18">
    <name type="scientific">Aliikangiella maris</name>
    <dbReference type="NCBI Taxonomy" id="3162458"/>
    <lineage>
        <taxon>Bacteria</taxon>
        <taxon>Pseudomonadati</taxon>
        <taxon>Pseudomonadota</taxon>
        <taxon>Gammaproteobacteria</taxon>
        <taxon>Oceanospirillales</taxon>
        <taxon>Pleioneaceae</taxon>
        <taxon>Aliikangiella</taxon>
    </lineage>
</organism>
<dbReference type="InterPro" id="IPR036942">
    <property type="entry name" value="Beta-barrel_TonB_sf"/>
</dbReference>
<dbReference type="InterPro" id="IPR039426">
    <property type="entry name" value="TonB-dep_rcpt-like"/>
</dbReference>
<dbReference type="PANTHER" id="PTHR32552:SF89">
    <property type="entry name" value="CATECHOLATE SIDEROPHORE RECEPTOR FIU"/>
    <property type="match status" value="1"/>
</dbReference>
<evidence type="ECO:0000313" key="18">
    <source>
        <dbReference type="Proteomes" id="UP001548189"/>
    </source>
</evidence>
<keyword evidence="18" id="KW-1185">Reference proteome</keyword>
<reference evidence="17 18" key="1">
    <citation type="submission" date="2024-06" db="EMBL/GenBank/DDBJ databases">
        <authorList>
            <person name="Li F."/>
        </authorList>
    </citation>
    <scope>NUCLEOTIDE SEQUENCE [LARGE SCALE GENOMIC DNA]</scope>
    <source>
        <strain evidence="17 18">GXAS 311</strain>
    </source>
</reference>
<keyword evidence="11 12" id="KW-0998">Cell outer membrane</keyword>
<keyword evidence="6 14" id="KW-0732">Signal</keyword>
<dbReference type="CDD" id="cd01347">
    <property type="entry name" value="ligand_gated_channel"/>
    <property type="match status" value="1"/>
</dbReference>
<evidence type="ECO:0000256" key="13">
    <source>
        <dbReference type="RuleBase" id="RU003357"/>
    </source>
</evidence>
<evidence type="ECO:0000256" key="9">
    <source>
        <dbReference type="ARBA" id="ARBA00023077"/>
    </source>
</evidence>